<dbReference type="PANTHER" id="PTHR38116">
    <property type="entry name" value="CHROMOSOME 7, WHOLE GENOME SHOTGUN SEQUENCE"/>
    <property type="match status" value="1"/>
</dbReference>
<dbReference type="PANTHER" id="PTHR38116:SF9">
    <property type="entry name" value="BZIP DOMAIN-CONTAINING PROTEIN"/>
    <property type="match status" value="1"/>
</dbReference>
<dbReference type="Pfam" id="PF11905">
    <property type="entry name" value="DUF3425"/>
    <property type="match status" value="1"/>
</dbReference>
<accession>A0A8H7THD9</accession>
<dbReference type="OrthoDB" id="5973539at2759"/>
<evidence type="ECO:0008006" key="3">
    <source>
        <dbReference type="Google" id="ProtNLM"/>
    </source>
</evidence>
<dbReference type="AlphaFoldDB" id="A0A8H7THD9"/>
<dbReference type="EMBL" id="JAFJYH010000118">
    <property type="protein sequence ID" value="KAG4418853.1"/>
    <property type="molecule type" value="Genomic_DNA"/>
</dbReference>
<reference evidence="1" key="1">
    <citation type="submission" date="2021-02" db="EMBL/GenBank/DDBJ databases">
        <title>Genome sequence Cadophora malorum strain M34.</title>
        <authorList>
            <person name="Stefanovic E."/>
            <person name="Vu D."/>
            <person name="Scully C."/>
            <person name="Dijksterhuis J."/>
            <person name="Roader J."/>
            <person name="Houbraken J."/>
        </authorList>
    </citation>
    <scope>NUCLEOTIDE SEQUENCE</scope>
    <source>
        <strain evidence="1">M34</strain>
    </source>
</reference>
<evidence type="ECO:0000313" key="2">
    <source>
        <dbReference type="Proteomes" id="UP000664132"/>
    </source>
</evidence>
<organism evidence="1 2">
    <name type="scientific">Cadophora malorum</name>
    <dbReference type="NCBI Taxonomy" id="108018"/>
    <lineage>
        <taxon>Eukaryota</taxon>
        <taxon>Fungi</taxon>
        <taxon>Dikarya</taxon>
        <taxon>Ascomycota</taxon>
        <taxon>Pezizomycotina</taxon>
        <taxon>Leotiomycetes</taxon>
        <taxon>Helotiales</taxon>
        <taxon>Ploettnerulaceae</taxon>
        <taxon>Cadophora</taxon>
    </lineage>
</organism>
<dbReference type="InterPro" id="IPR021833">
    <property type="entry name" value="DUF3425"/>
</dbReference>
<name>A0A8H7THD9_9HELO</name>
<dbReference type="Proteomes" id="UP000664132">
    <property type="component" value="Unassembled WGS sequence"/>
</dbReference>
<dbReference type="GO" id="GO:0003700">
    <property type="term" value="F:DNA-binding transcription factor activity"/>
    <property type="evidence" value="ECO:0007669"/>
    <property type="project" value="InterPro"/>
</dbReference>
<evidence type="ECO:0000313" key="1">
    <source>
        <dbReference type="EMBL" id="KAG4418853.1"/>
    </source>
</evidence>
<dbReference type="SUPFAM" id="SSF57959">
    <property type="entry name" value="Leucine zipper domain"/>
    <property type="match status" value="1"/>
</dbReference>
<dbReference type="InterPro" id="IPR046347">
    <property type="entry name" value="bZIP_sf"/>
</dbReference>
<proteinExistence type="predicted"/>
<sequence>MTSQQSSVPHGPDRQRVLNVLAQRRYRQRKRERLQSLEKSLEATLVSTAVMSSAGKEVQLQHQIEPPRLESGSPGTSNTPVYNLLPDFMNGASPPSYIGPVTPSGLAWYTTSEFSSPYVMNHSGTNTSLHYVGIADSPSQSSTLVADSQLSAELQDLEISQYTFLPEHGIEIPSLKTMEVTLRFAHMLGLADDLVNLDISRTLDLSRSPVSLEDLPANLRPTEAQLSLPHFPVLDVIPWPSVRTKLICLFSQPDHLRPPIARGPMAIVHLIHAFDDESEGLRVTVDTDGHGYDEKCWEVGRAIFKDWCGDIGAEEEEELATKVSGSPTNGMHSIGSESFHKGLTGVIGIRTTPSCNQF</sequence>
<gene>
    <name evidence="1" type="ORF">IFR04_007977</name>
</gene>
<keyword evidence="2" id="KW-1185">Reference proteome</keyword>
<comment type="caution">
    <text evidence="1">The sequence shown here is derived from an EMBL/GenBank/DDBJ whole genome shotgun (WGS) entry which is preliminary data.</text>
</comment>
<protein>
    <recommendedName>
        <fullName evidence="3">BZIP domain-containing protein</fullName>
    </recommendedName>
</protein>